<feature type="compositionally biased region" description="Polar residues" evidence="7">
    <location>
        <begin position="122"/>
        <end position="143"/>
    </location>
</feature>
<feature type="compositionally biased region" description="Pro residues" evidence="7">
    <location>
        <begin position="262"/>
        <end position="278"/>
    </location>
</feature>
<dbReference type="InterPro" id="IPR007123">
    <property type="entry name" value="Gelsolin-like_dom"/>
</dbReference>
<dbReference type="InterPro" id="IPR012990">
    <property type="entry name" value="Beta-sandwich_Sec23_24"/>
</dbReference>
<dbReference type="InterPro" id="IPR006900">
    <property type="entry name" value="Sec23/24_helical_dom"/>
</dbReference>
<dbReference type="PANTHER" id="PTHR13803:SF4">
    <property type="entry name" value="SECRETORY 24CD, ISOFORM C"/>
    <property type="match status" value="1"/>
</dbReference>
<evidence type="ECO:0000256" key="2">
    <source>
        <dbReference type="ARBA" id="ARBA00004397"/>
    </source>
</evidence>
<feature type="domain" description="Sec23/Sec24 trunk" evidence="9">
    <location>
        <begin position="460"/>
        <end position="705"/>
    </location>
</feature>
<dbReference type="Gene3D" id="2.60.40.1670">
    <property type="entry name" value="beta-sandwich domain of Sec23/24"/>
    <property type="match status" value="1"/>
</dbReference>
<dbReference type="GO" id="GO:0000149">
    <property type="term" value="F:SNARE binding"/>
    <property type="evidence" value="ECO:0007669"/>
    <property type="project" value="TreeGrafter"/>
</dbReference>
<dbReference type="InterPro" id="IPR029006">
    <property type="entry name" value="ADF-H/Gelsolin-like_dom_sf"/>
</dbReference>
<feature type="compositionally biased region" description="Polar residues" evidence="7">
    <location>
        <begin position="27"/>
        <end position="37"/>
    </location>
</feature>
<feature type="region of interest" description="Disordered" evidence="7">
    <location>
        <begin position="1"/>
        <end position="151"/>
    </location>
</feature>
<dbReference type="SUPFAM" id="SSF53300">
    <property type="entry name" value="vWA-like"/>
    <property type="match status" value="1"/>
</dbReference>
<accession>A0A2T7PZJ9</accession>
<dbReference type="InterPro" id="IPR041742">
    <property type="entry name" value="Sec24-like_trunk_dom"/>
</dbReference>
<evidence type="ECO:0000256" key="6">
    <source>
        <dbReference type="ARBA" id="ARBA00023329"/>
    </source>
</evidence>
<evidence type="ECO:0000259" key="11">
    <source>
        <dbReference type="Pfam" id="PF08033"/>
    </source>
</evidence>
<feature type="compositionally biased region" description="Polar residues" evidence="7">
    <location>
        <begin position="393"/>
        <end position="403"/>
    </location>
</feature>
<dbReference type="GO" id="GO:0006886">
    <property type="term" value="P:intracellular protein transport"/>
    <property type="evidence" value="ECO:0007669"/>
    <property type="project" value="InterPro"/>
</dbReference>
<sequence>MSGQFPGNFGPGQGMPRYGAPPGPQMTGAQPQGQPSMFNGPPASGPASKTSIGPPPLQGTGPGFIQNGYQGGPQGDTMRPTGPSPGGIPRQPGPPGPYGPSQSLPSVGGLPGLGSVRPYGTPAQQPFSQVSNMPPTSQFQGLSISAPPGSQPTVRICRVWWSSGGGVYPPISGSNIGTVPHTSGMGPQGQIPGAMPTPIATAQPMINPGQMPGAMGPPPRMGPPPQGGMGQPPGPVVSLGQLPTSTAGPGQGYVTPTSTGGFPPPSATPPLFGPPSGPMMPGQGYSQPPSGFSHPSGMVPTSSGPLNMPGSTVPPSGQYIGGFSQMPPSSTAGPGSQFPGSQLAGYPQQPGYGMQPSRTPGPQTQPQQPRRLDPEQMPSPIQVIEDDKRNRSGPFQTNQRGTLPPLVTTSFITQDQVPTEYFAHLDHTGKRVDYYNRAELCLGTYEFVATKDYCKNNELPKEPAYIFMIDVSYNSIKSGLVNLVCSRLKDEILVNLPKESGADESEIRVGFVTYHKELHFYNVKSSLAQPQMMVVSDLEDMFVPLVDGFLVKLTESETVIDSLLAQIPQLFADCKETETVLGPVIQAGLDALKSSERCGRLYIFHTSLPTMEAPGKLKNRDDRKLLGTEKEKTVLTPQTPFYSKLGQECVAAGCSVDLFLFPNSYCDVASMADVVRLTSGNLYKYSYFQADIDGDRFIEDLRRNVKRPVAFDSILRVRTSTGIRPVDFYGNFYMSNTTDVEMAAIDSEQSIAVEIKHDDKLSEAEGAYVQVAVLYTSVSGQRRLRVINQGFNCCMQMADLFRSCELDTLINFMAKQAIRHTLNQNPKYVREHIMNEVAQILACYRKNCANPSSAGQLILPECMKLLPLYANCIIKSDGIQGGSEISTDDRSYLMHLINAMDVGHTSCFFYPRLLPFHTADFDSSELPTAIRCSIERLQDNGIYLLENGLSLFLWIGHNVDPELIQHIFGVASAAQVDIDKADLLELDSAASRKLRDMIQHIRQERSRYLKLTVVRQRDKLEPWFNHFLVEDKGMNGSSSYVDFLCHIHKEIRNILS</sequence>
<keyword evidence="5" id="KW-0653">Protein transport</keyword>
<evidence type="ECO:0000256" key="5">
    <source>
        <dbReference type="ARBA" id="ARBA00022927"/>
    </source>
</evidence>
<proteinExistence type="inferred from homology"/>
<dbReference type="GO" id="GO:0008270">
    <property type="term" value="F:zinc ion binding"/>
    <property type="evidence" value="ECO:0007669"/>
    <property type="project" value="InterPro"/>
</dbReference>
<comment type="subcellular location">
    <subcellularLocation>
        <location evidence="1">Cytoplasmic vesicle</location>
        <location evidence="1">COPII-coated vesicle membrane</location>
        <topology evidence="1">Peripheral membrane protein</topology>
        <orientation evidence="1">Cytoplasmic side</orientation>
    </subcellularLocation>
    <subcellularLocation>
        <location evidence="2">Endoplasmic reticulum membrane</location>
        <topology evidence="2">Peripheral membrane protein</topology>
        <orientation evidence="2">Cytoplasmic side</orientation>
    </subcellularLocation>
</comment>
<feature type="region of interest" description="Disordered" evidence="7">
    <location>
        <begin position="384"/>
        <end position="403"/>
    </location>
</feature>
<comment type="caution">
    <text evidence="12">The sequence shown here is derived from an EMBL/GenBank/DDBJ whole genome shotgun (WGS) entry which is preliminary data.</text>
</comment>
<feature type="domain" description="Gelsolin-like" evidence="8">
    <location>
        <begin position="924"/>
        <end position="980"/>
    </location>
</feature>
<dbReference type="SUPFAM" id="SSF82754">
    <property type="entry name" value="C-terminal, gelsolin-like domain of Sec23/24"/>
    <property type="match status" value="1"/>
</dbReference>
<feature type="domain" description="Sec23/Sec24 helical" evidence="10">
    <location>
        <begin position="806"/>
        <end position="905"/>
    </location>
</feature>
<dbReference type="GO" id="GO:0090110">
    <property type="term" value="P:COPII-coated vesicle cargo loading"/>
    <property type="evidence" value="ECO:0007669"/>
    <property type="project" value="TreeGrafter"/>
</dbReference>
<evidence type="ECO:0000256" key="4">
    <source>
        <dbReference type="ARBA" id="ARBA00022448"/>
    </source>
</evidence>
<dbReference type="Pfam" id="PF04815">
    <property type="entry name" value="Sec23_helical"/>
    <property type="match status" value="1"/>
</dbReference>
<dbReference type="SUPFAM" id="SSF81995">
    <property type="entry name" value="beta-sandwich domain of Sec23/24"/>
    <property type="match status" value="1"/>
</dbReference>
<dbReference type="AlphaFoldDB" id="A0A2T7PZJ9"/>
<organism evidence="12 13">
    <name type="scientific">Pomacea canaliculata</name>
    <name type="common">Golden apple snail</name>
    <dbReference type="NCBI Taxonomy" id="400727"/>
    <lineage>
        <taxon>Eukaryota</taxon>
        <taxon>Metazoa</taxon>
        <taxon>Spiralia</taxon>
        <taxon>Lophotrochozoa</taxon>
        <taxon>Mollusca</taxon>
        <taxon>Gastropoda</taxon>
        <taxon>Caenogastropoda</taxon>
        <taxon>Architaenioglossa</taxon>
        <taxon>Ampullarioidea</taxon>
        <taxon>Ampullariidae</taxon>
        <taxon>Pomacea</taxon>
    </lineage>
</organism>
<dbReference type="GO" id="GO:0070971">
    <property type="term" value="C:endoplasmic reticulum exit site"/>
    <property type="evidence" value="ECO:0007669"/>
    <property type="project" value="TreeGrafter"/>
</dbReference>
<dbReference type="CDD" id="cd01479">
    <property type="entry name" value="Sec24-like"/>
    <property type="match status" value="1"/>
</dbReference>
<evidence type="ECO:0000256" key="7">
    <source>
        <dbReference type="SAM" id="MobiDB-lite"/>
    </source>
</evidence>
<dbReference type="Proteomes" id="UP000245119">
    <property type="component" value="Linkage Group LG1"/>
</dbReference>
<dbReference type="Pfam" id="PF08033">
    <property type="entry name" value="Sec23_BS"/>
    <property type="match status" value="1"/>
</dbReference>
<dbReference type="InterPro" id="IPR006896">
    <property type="entry name" value="Sec23/24_trunk_dom"/>
</dbReference>
<evidence type="ECO:0000259" key="8">
    <source>
        <dbReference type="Pfam" id="PF00626"/>
    </source>
</evidence>
<dbReference type="SUPFAM" id="SSF81811">
    <property type="entry name" value="Helical domain of Sec23/24"/>
    <property type="match status" value="1"/>
</dbReference>
<evidence type="ECO:0000256" key="1">
    <source>
        <dbReference type="ARBA" id="ARBA00004299"/>
    </source>
</evidence>
<dbReference type="Pfam" id="PF04811">
    <property type="entry name" value="Sec23_trunk"/>
    <property type="match status" value="1"/>
</dbReference>
<name>A0A2T7PZJ9_POMCA</name>
<dbReference type="GO" id="GO:0005789">
    <property type="term" value="C:endoplasmic reticulum membrane"/>
    <property type="evidence" value="ECO:0007669"/>
    <property type="project" value="UniProtKB-SubCell"/>
</dbReference>
<dbReference type="STRING" id="400727.A0A2T7PZJ9"/>
<dbReference type="Gene3D" id="2.30.30.380">
    <property type="entry name" value="Zn-finger domain of Sec23/24"/>
    <property type="match status" value="1"/>
</dbReference>
<feature type="compositionally biased region" description="Polar residues" evidence="7">
    <location>
        <begin position="299"/>
        <end position="315"/>
    </location>
</feature>
<dbReference type="Gene3D" id="1.20.120.730">
    <property type="entry name" value="Sec23/Sec24 helical domain"/>
    <property type="match status" value="1"/>
</dbReference>
<comment type="similarity">
    <text evidence="3">Belongs to the SEC23/SEC24 family. SEC24 subfamily.</text>
</comment>
<feature type="region of interest" description="Disordered" evidence="7">
    <location>
        <begin position="257"/>
        <end position="377"/>
    </location>
</feature>
<dbReference type="InterPro" id="IPR050550">
    <property type="entry name" value="SEC23_SEC24_subfamily"/>
</dbReference>
<reference evidence="12 13" key="1">
    <citation type="submission" date="2018-04" db="EMBL/GenBank/DDBJ databases">
        <title>The genome of golden apple snail Pomacea canaliculata provides insight into stress tolerance and invasive adaptation.</title>
        <authorList>
            <person name="Liu C."/>
            <person name="Liu B."/>
            <person name="Ren Y."/>
            <person name="Zhang Y."/>
            <person name="Wang H."/>
            <person name="Li S."/>
            <person name="Jiang F."/>
            <person name="Yin L."/>
            <person name="Zhang G."/>
            <person name="Qian W."/>
            <person name="Fan W."/>
        </authorList>
    </citation>
    <scope>NUCLEOTIDE SEQUENCE [LARGE SCALE GENOMIC DNA]</scope>
    <source>
        <strain evidence="12">SZHN2017</strain>
        <tissue evidence="12">Muscle</tissue>
    </source>
</reference>
<dbReference type="EMBL" id="PZQS01000001">
    <property type="protein sequence ID" value="PVD38817.1"/>
    <property type="molecule type" value="Genomic_DNA"/>
</dbReference>
<feature type="domain" description="Sec23/Sec24 beta-sandwich" evidence="11">
    <location>
        <begin position="710"/>
        <end position="792"/>
    </location>
</feature>
<dbReference type="FunFam" id="3.40.50.410:FF:000020">
    <property type="entry name" value="protein transport protein Sec24D isoform X1"/>
    <property type="match status" value="1"/>
</dbReference>
<dbReference type="Gene3D" id="3.40.20.10">
    <property type="entry name" value="Severin"/>
    <property type="match status" value="1"/>
</dbReference>
<feature type="compositionally biased region" description="Low complexity" evidence="7">
    <location>
        <begin position="355"/>
        <end position="369"/>
    </location>
</feature>
<dbReference type="Pfam" id="PF00626">
    <property type="entry name" value="Gelsolin"/>
    <property type="match status" value="1"/>
</dbReference>
<evidence type="ECO:0000313" key="13">
    <source>
        <dbReference type="Proteomes" id="UP000245119"/>
    </source>
</evidence>
<evidence type="ECO:0008006" key="14">
    <source>
        <dbReference type="Google" id="ProtNLM"/>
    </source>
</evidence>
<dbReference type="InterPro" id="IPR036180">
    <property type="entry name" value="Gelsolin-like_dom_sf"/>
</dbReference>
<evidence type="ECO:0000313" key="12">
    <source>
        <dbReference type="EMBL" id="PVD38817.1"/>
    </source>
</evidence>
<gene>
    <name evidence="12" type="ORF">C0Q70_01440</name>
</gene>
<dbReference type="SUPFAM" id="SSF82919">
    <property type="entry name" value="Zn-finger domain of Sec23/24"/>
    <property type="match status" value="1"/>
</dbReference>
<dbReference type="Gene3D" id="3.40.50.410">
    <property type="entry name" value="von Willebrand factor, type A domain"/>
    <property type="match status" value="1"/>
</dbReference>
<keyword evidence="4" id="KW-0813">Transport</keyword>
<dbReference type="InterPro" id="IPR036465">
    <property type="entry name" value="vWFA_dom_sf"/>
</dbReference>
<dbReference type="OrthoDB" id="49016at2759"/>
<dbReference type="InterPro" id="IPR036174">
    <property type="entry name" value="Znf_Sec23_Sec24_sf"/>
</dbReference>
<feature type="compositionally biased region" description="Low complexity" evidence="7">
    <location>
        <begin position="99"/>
        <end position="116"/>
    </location>
</feature>
<keyword evidence="13" id="KW-1185">Reference proteome</keyword>
<feature type="compositionally biased region" description="Polar residues" evidence="7">
    <location>
        <begin position="326"/>
        <end position="340"/>
    </location>
</feature>
<evidence type="ECO:0000259" key="10">
    <source>
        <dbReference type="Pfam" id="PF04815"/>
    </source>
</evidence>
<evidence type="ECO:0000256" key="3">
    <source>
        <dbReference type="ARBA" id="ARBA00008334"/>
    </source>
</evidence>
<evidence type="ECO:0000259" key="9">
    <source>
        <dbReference type="Pfam" id="PF04811"/>
    </source>
</evidence>
<dbReference type="GO" id="GO:0030127">
    <property type="term" value="C:COPII vesicle coat"/>
    <property type="evidence" value="ECO:0007669"/>
    <property type="project" value="InterPro"/>
</dbReference>
<dbReference type="PANTHER" id="PTHR13803">
    <property type="entry name" value="SEC24-RELATED PROTEIN"/>
    <property type="match status" value="1"/>
</dbReference>
<dbReference type="InterPro" id="IPR036175">
    <property type="entry name" value="Sec23/24_helical_dom_sf"/>
</dbReference>
<keyword evidence="6" id="KW-0968">Cytoplasmic vesicle</keyword>
<protein>
    <recommendedName>
        <fullName evidence="14">VWFA domain-containing protein</fullName>
    </recommendedName>
</protein>